<feature type="transmembrane region" description="Helical" evidence="8">
    <location>
        <begin position="320"/>
        <end position="341"/>
    </location>
</feature>
<evidence type="ECO:0000256" key="4">
    <source>
        <dbReference type="ARBA" id="ARBA00022692"/>
    </source>
</evidence>
<evidence type="ECO:0000256" key="8">
    <source>
        <dbReference type="SAM" id="Phobius"/>
    </source>
</evidence>
<sequence length="364" mass="38556">MSHLDAPADALTSATPAPSTHKRDQSIDVARGITITVIVLGHVALGVGAAHLADSQQVEDVTRSLYLFRLSTLAYLSGLFVQRGVMKAGAKGFVTQRLLLFGWLYLLWSVVQGTAKALAGSLTNETMHWSEVLRLWVPEGQLWFLPWLMSVTVIAVAVKPWASRTRAVLSLGGALLLALAAWGLDPELIFMRGWALLLPFLAGCAMTASGHARVFRSLAVAWGVALMGAAIWLGLDFGFTVVPPTLGGEDRTVAGVVLGTVACVAATAACLAWASLLARTRASAAFGAVGRRSLEIFLAHIVVASGTRIALLQIGVDTLAVHLVVGVALGVFVPMALAVAADRLGWQWVFGLPGPLRRRWVSVS</sequence>
<evidence type="ECO:0000313" key="10">
    <source>
        <dbReference type="EMBL" id="RYB92380.1"/>
    </source>
</evidence>
<keyword evidence="6 8" id="KW-0472">Membrane</keyword>
<keyword evidence="10" id="KW-0012">Acyltransferase</keyword>
<dbReference type="Pfam" id="PF01757">
    <property type="entry name" value="Acyl_transf_3"/>
    <property type="match status" value="1"/>
</dbReference>
<dbReference type="OrthoDB" id="6623990at2"/>
<dbReference type="InterPro" id="IPR002656">
    <property type="entry name" value="Acyl_transf_3_dom"/>
</dbReference>
<proteinExistence type="inferred from homology"/>
<reference evidence="10 11" key="1">
    <citation type="submission" date="2019-01" db="EMBL/GenBank/DDBJ databases">
        <title>Novel species of Nocardioides.</title>
        <authorList>
            <person name="Liu Q."/>
            <person name="Xin Y.-H."/>
        </authorList>
    </citation>
    <scope>NUCLEOTIDE SEQUENCE [LARGE SCALE GENOMIC DNA]</scope>
    <source>
        <strain evidence="10 11">HLT3-15</strain>
    </source>
</reference>
<keyword evidence="10" id="KW-0808">Transferase</keyword>
<comment type="caution">
    <text evidence="10">The sequence shown here is derived from an EMBL/GenBank/DDBJ whole genome shotgun (WGS) entry which is preliminary data.</text>
</comment>
<protein>
    <submittedName>
        <fullName evidence="10">Acyltransferase</fullName>
    </submittedName>
</protein>
<dbReference type="PANTHER" id="PTHR40074">
    <property type="entry name" value="O-ACETYLTRANSFERASE WECH"/>
    <property type="match status" value="1"/>
</dbReference>
<accession>A0A4Q2RTH4</accession>
<dbReference type="AlphaFoldDB" id="A0A4Q2RTH4"/>
<dbReference type="PANTHER" id="PTHR40074:SF4">
    <property type="entry name" value="INNER MEMBRANE PROTEIN YCFT"/>
    <property type="match status" value="1"/>
</dbReference>
<dbReference type="Proteomes" id="UP000291838">
    <property type="component" value="Unassembled WGS sequence"/>
</dbReference>
<feature type="domain" description="Acyltransferase 3" evidence="9">
    <location>
        <begin position="25"/>
        <end position="338"/>
    </location>
</feature>
<feature type="transmembrane region" description="Helical" evidence="8">
    <location>
        <begin position="32"/>
        <end position="53"/>
    </location>
</feature>
<feature type="region of interest" description="Disordered" evidence="7">
    <location>
        <begin position="1"/>
        <end position="23"/>
    </location>
</feature>
<keyword evidence="11" id="KW-1185">Reference proteome</keyword>
<feature type="transmembrane region" description="Helical" evidence="8">
    <location>
        <begin position="296"/>
        <end position="314"/>
    </location>
</feature>
<evidence type="ECO:0000256" key="2">
    <source>
        <dbReference type="ARBA" id="ARBA00007400"/>
    </source>
</evidence>
<evidence type="ECO:0000256" key="5">
    <source>
        <dbReference type="ARBA" id="ARBA00022989"/>
    </source>
</evidence>
<dbReference type="GO" id="GO:0016413">
    <property type="term" value="F:O-acetyltransferase activity"/>
    <property type="evidence" value="ECO:0007669"/>
    <property type="project" value="TreeGrafter"/>
</dbReference>
<feature type="transmembrane region" description="Helical" evidence="8">
    <location>
        <begin position="65"/>
        <end position="86"/>
    </location>
</feature>
<dbReference type="EMBL" id="SDWS01000002">
    <property type="protein sequence ID" value="RYB92380.1"/>
    <property type="molecule type" value="Genomic_DNA"/>
</dbReference>
<name>A0A4Q2RTH4_9ACTN</name>
<dbReference type="GO" id="GO:0009246">
    <property type="term" value="P:enterobacterial common antigen biosynthetic process"/>
    <property type="evidence" value="ECO:0007669"/>
    <property type="project" value="TreeGrafter"/>
</dbReference>
<evidence type="ECO:0000259" key="9">
    <source>
        <dbReference type="Pfam" id="PF01757"/>
    </source>
</evidence>
<feature type="transmembrane region" description="Helical" evidence="8">
    <location>
        <begin position="140"/>
        <end position="158"/>
    </location>
</feature>
<dbReference type="RefSeq" id="WP_129473985.1">
    <property type="nucleotide sequence ID" value="NZ_SDWS01000002.1"/>
</dbReference>
<evidence type="ECO:0000256" key="7">
    <source>
        <dbReference type="SAM" id="MobiDB-lite"/>
    </source>
</evidence>
<keyword evidence="3" id="KW-1003">Cell membrane</keyword>
<feature type="transmembrane region" description="Helical" evidence="8">
    <location>
        <begin position="220"/>
        <end position="241"/>
    </location>
</feature>
<gene>
    <name evidence="10" type="ORF">EUA06_05330</name>
</gene>
<keyword evidence="5 8" id="KW-1133">Transmembrane helix</keyword>
<organism evidence="10 11">
    <name type="scientific">Nocardioides glacieisoli</name>
    <dbReference type="NCBI Taxonomy" id="1168730"/>
    <lineage>
        <taxon>Bacteria</taxon>
        <taxon>Bacillati</taxon>
        <taxon>Actinomycetota</taxon>
        <taxon>Actinomycetes</taxon>
        <taxon>Propionibacteriales</taxon>
        <taxon>Nocardioidaceae</taxon>
        <taxon>Nocardioides</taxon>
    </lineage>
</organism>
<evidence type="ECO:0000256" key="6">
    <source>
        <dbReference type="ARBA" id="ARBA00023136"/>
    </source>
</evidence>
<feature type="transmembrane region" description="Helical" evidence="8">
    <location>
        <begin position="98"/>
        <end position="120"/>
    </location>
</feature>
<comment type="subcellular location">
    <subcellularLocation>
        <location evidence="1">Cell membrane</location>
        <topology evidence="1">Multi-pass membrane protein</topology>
    </subcellularLocation>
</comment>
<feature type="transmembrane region" description="Helical" evidence="8">
    <location>
        <begin position="253"/>
        <end position="276"/>
    </location>
</feature>
<keyword evidence="4 8" id="KW-0812">Transmembrane</keyword>
<feature type="transmembrane region" description="Helical" evidence="8">
    <location>
        <begin position="189"/>
        <end position="208"/>
    </location>
</feature>
<dbReference type="GO" id="GO:0005886">
    <property type="term" value="C:plasma membrane"/>
    <property type="evidence" value="ECO:0007669"/>
    <property type="project" value="UniProtKB-SubCell"/>
</dbReference>
<feature type="transmembrane region" description="Helical" evidence="8">
    <location>
        <begin position="165"/>
        <end position="183"/>
    </location>
</feature>
<evidence type="ECO:0000313" key="11">
    <source>
        <dbReference type="Proteomes" id="UP000291838"/>
    </source>
</evidence>
<comment type="similarity">
    <text evidence="2">Belongs to the acyltransferase 3 family.</text>
</comment>
<evidence type="ECO:0000256" key="3">
    <source>
        <dbReference type="ARBA" id="ARBA00022475"/>
    </source>
</evidence>
<evidence type="ECO:0000256" key="1">
    <source>
        <dbReference type="ARBA" id="ARBA00004651"/>
    </source>
</evidence>